<dbReference type="Pfam" id="PF01928">
    <property type="entry name" value="CYTH"/>
    <property type="match status" value="1"/>
</dbReference>
<dbReference type="EMBL" id="UYJE01002293">
    <property type="protein sequence ID" value="VDI09508.1"/>
    <property type="molecule type" value="Genomic_DNA"/>
</dbReference>
<sequence>MPSNVEIKAHLKDLAGVCKIAEQICTEGPTILQQEDTFFTVDKGRLKLRKIEGKTAQLIFYDRPDQTGPKFSDYNITEVANPDSLKETLGKCLGIKGEVKKTRTLYMVGQTRVHIDKVHNLNDGDFMELEVVMKEGQTVDEGQSIADDLMNKLGISKSDLISGAYIDMILGKS</sequence>
<dbReference type="Gene3D" id="2.40.320.10">
    <property type="entry name" value="Hypothetical Protein Pfu-838710-001"/>
    <property type="match status" value="1"/>
</dbReference>
<evidence type="ECO:0000313" key="2">
    <source>
        <dbReference type="EMBL" id="VDI09508.1"/>
    </source>
</evidence>
<dbReference type="InterPro" id="IPR023577">
    <property type="entry name" value="CYTH_domain"/>
</dbReference>
<dbReference type="PANTHER" id="PTHR21028:SF2">
    <property type="entry name" value="CYTH DOMAIN-CONTAINING PROTEIN"/>
    <property type="match status" value="1"/>
</dbReference>
<dbReference type="OrthoDB" id="6159137at2759"/>
<name>A0A8B6CSL9_MYTGA</name>
<dbReference type="Proteomes" id="UP000596742">
    <property type="component" value="Unassembled WGS sequence"/>
</dbReference>
<dbReference type="SUPFAM" id="SSF55154">
    <property type="entry name" value="CYTH-like phosphatases"/>
    <property type="match status" value="1"/>
</dbReference>
<comment type="caution">
    <text evidence="2">The sequence shown here is derived from an EMBL/GenBank/DDBJ whole genome shotgun (WGS) entry which is preliminary data.</text>
</comment>
<reference evidence="2" key="1">
    <citation type="submission" date="2018-11" db="EMBL/GenBank/DDBJ databases">
        <authorList>
            <person name="Alioto T."/>
            <person name="Alioto T."/>
        </authorList>
    </citation>
    <scope>NUCLEOTIDE SEQUENCE</scope>
</reference>
<gene>
    <name evidence="2" type="ORF">MGAL_10B036946</name>
</gene>
<proteinExistence type="predicted"/>
<dbReference type="CDD" id="cd07890">
    <property type="entry name" value="CYTH-like_AC_IV-like"/>
    <property type="match status" value="1"/>
</dbReference>
<dbReference type="PANTHER" id="PTHR21028">
    <property type="entry name" value="SI:CH211-156B7.4"/>
    <property type="match status" value="1"/>
</dbReference>
<keyword evidence="3" id="KW-1185">Reference proteome</keyword>
<evidence type="ECO:0000259" key="1">
    <source>
        <dbReference type="PROSITE" id="PS51707"/>
    </source>
</evidence>
<dbReference type="PROSITE" id="PS51707">
    <property type="entry name" value="CYTH"/>
    <property type="match status" value="1"/>
</dbReference>
<dbReference type="GO" id="GO:0016462">
    <property type="term" value="F:pyrophosphatase activity"/>
    <property type="evidence" value="ECO:0007669"/>
    <property type="project" value="UniProtKB-ARBA"/>
</dbReference>
<protein>
    <recommendedName>
        <fullName evidence="1">CYTH domain-containing protein</fullName>
    </recommendedName>
</protein>
<evidence type="ECO:0000313" key="3">
    <source>
        <dbReference type="Proteomes" id="UP000596742"/>
    </source>
</evidence>
<dbReference type="InterPro" id="IPR033469">
    <property type="entry name" value="CYTH-like_dom_sf"/>
</dbReference>
<dbReference type="AlphaFoldDB" id="A0A8B6CSL9"/>
<feature type="domain" description="CYTH" evidence="1">
    <location>
        <begin position="2"/>
        <end position="171"/>
    </location>
</feature>
<dbReference type="SMART" id="SM01118">
    <property type="entry name" value="CYTH"/>
    <property type="match status" value="1"/>
</dbReference>
<accession>A0A8B6CSL9</accession>
<organism evidence="2 3">
    <name type="scientific">Mytilus galloprovincialis</name>
    <name type="common">Mediterranean mussel</name>
    <dbReference type="NCBI Taxonomy" id="29158"/>
    <lineage>
        <taxon>Eukaryota</taxon>
        <taxon>Metazoa</taxon>
        <taxon>Spiralia</taxon>
        <taxon>Lophotrochozoa</taxon>
        <taxon>Mollusca</taxon>
        <taxon>Bivalvia</taxon>
        <taxon>Autobranchia</taxon>
        <taxon>Pteriomorphia</taxon>
        <taxon>Mytilida</taxon>
        <taxon>Mytiloidea</taxon>
        <taxon>Mytilidae</taxon>
        <taxon>Mytilinae</taxon>
        <taxon>Mytilus</taxon>
    </lineage>
</organism>
<dbReference type="InterPro" id="IPR008173">
    <property type="entry name" value="Adenylyl_cyclase_CyaB"/>
</dbReference>